<dbReference type="OrthoDB" id="5801913at2"/>
<sequence length="157" mass="17987">MTKIIIKKRRTLSLPKVTNPEPKEKKLSREELDKMEAGIKQQRNDDCKNWILETWPEMFNEENVKPLALGVHRDIAIAHREAGGIEVLGFGAIKPVNRFLSSWVKRKAYQKALAKPDSKRFSLDGVEGDLVDLKDREDAIKRIKVMKNKAKSSKGHQ</sequence>
<gene>
    <name evidence="3" type="ORF">ABT56_20145</name>
</gene>
<dbReference type="AlphaFoldDB" id="A0A0J1JMD1"/>
<dbReference type="Proteomes" id="UP000036097">
    <property type="component" value="Unassembled WGS sequence"/>
</dbReference>
<evidence type="ECO:0000313" key="4">
    <source>
        <dbReference type="Proteomes" id="UP000036097"/>
    </source>
</evidence>
<dbReference type="InterPro" id="IPR036442">
    <property type="entry name" value="ProQ/FinO_sf"/>
</dbReference>
<evidence type="ECO:0000256" key="1">
    <source>
        <dbReference type="ARBA" id="ARBA00022884"/>
    </source>
</evidence>
<keyword evidence="1" id="KW-0694">RNA-binding</keyword>
<dbReference type="PATRIC" id="fig|1195763.3.peg.4318"/>
<comment type="caution">
    <text evidence="3">The sequence shown here is derived from an EMBL/GenBank/DDBJ whole genome shotgun (WGS) entry which is preliminary data.</text>
</comment>
<dbReference type="Pfam" id="PF04352">
    <property type="entry name" value="ProQ"/>
    <property type="match status" value="1"/>
</dbReference>
<dbReference type="GO" id="GO:0003723">
    <property type="term" value="F:RNA binding"/>
    <property type="evidence" value="ECO:0007669"/>
    <property type="project" value="UniProtKB-KW"/>
</dbReference>
<evidence type="ECO:0000259" key="2">
    <source>
        <dbReference type="Pfam" id="PF04352"/>
    </source>
</evidence>
<proteinExistence type="predicted"/>
<dbReference type="RefSeq" id="WP_047880716.1">
    <property type="nucleotide sequence ID" value="NZ_LDOT01000035.1"/>
</dbReference>
<feature type="domain" description="ProQ/FinO" evidence="2">
    <location>
        <begin position="47"/>
        <end position="153"/>
    </location>
</feature>
<dbReference type="EMBL" id="LDOT01000035">
    <property type="protein sequence ID" value="KLV03282.1"/>
    <property type="molecule type" value="Genomic_DNA"/>
</dbReference>
<organism evidence="3 4">
    <name type="scientific">Photobacterium aquae</name>
    <dbReference type="NCBI Taxonomy" id="1195763"/>
    <lineage>
        <taxon>Bacteria</taxon>
        <taxon>Pseudomonadati</taxon>
        <taxon>Pseudomonadota</taxon>
        <taxon>Gammaproteobacteria</taxon>
        <taxon>Vibrionales</taxon>
        <taxon>Vibrionaceae</taxon>
        <taxon>Photobacterium</taxon>
    </lineage>
</organism>
<accession>A0A0J1JMD1</accession>
<reference evidence="3 4" key="1">
    <citation type="submission" date="2015-05" db="EMBL/GenBank/DDBJ databases">
        <title>Photobacterium galathea sp. nov.</title>
        <authorList>
            <person name="Machado H."/>
            <person name="Gram L."/>
        </authorList>
    </citation>
    <scope>NUCLEOTIDE SEQUENCE [LARGE SCALE GENOMIC DNA]</scope>
    <source>
        <strain evidence="3 4">CGMCC 1.12159</strain>
    </source>
</reference>
<dbReference type="InterPro" id="IPR016103">
    <property type="entry name" value="ProQ/FinO"/>
</dbReference>
<evidence type="ECO:0000313" key="3">
    <source>
        <dbReference type="EMBL" id="KLV03282.1"/>
    </source>
</evidence>
<protein>
    <recommendedName>
        <fullName evidence="2">ProQ/FinO domain-containing protein</fullName>
    </recommendedName>
</protein>
<dbReference type="SUPFAM" id="SSF48657">
    <property type="entry name" value="FinO-like"/>
    <property type="match status" value="1"/>
</dbReference>
<keyword evidence="4" id="KW-1185">Reference proteome</keyword>
<dbReference type="Gene3D" id="1.10.1710.10">
    <property type="entry name" value="ProQ/FinO domain"/>
    <property type="match status" value="1"/>
</dbReference>
<name>A0A0J1JMD1_9GAMM</name>
<dbReference type="STRING" id="1195763.ABT56_20145"/>